<evidence type="ECO:0000256" key="1">
    <source>
        <dbReference type="SAM" id="SignalP"/>
    </source>
</evidence>
<proteinExistence type="predicted"/>
<keyword evidence="1" id="KW-0732">Signal</keyword>
<protein>
    <recommendedName>
        <fullName evidence="4">Outer membrane protein beta-barrel domain-containing protein</fullName>
    </recommendedName>
</protein>
<feature type="chain" id="PRO_5020236515" description="Outer membrane protein beta-barrel domain-containing protein" evidence="1">
    <location>
        <begin position="19"/>
        <end position="156"/>
    </location>
</feature>
<evidence type="ECO:0000313" key="2">
    <source>
        <dbReference type="EMBL" id="TDO96010.1"/>
    </source>
</evidence>
<evidence type="ECO:0008006" key="4">
    <source>
        <dbReference type="Google" id="ProtNLM"/>
    </source>
</evidence>
<keyword evidence="3" id="KW-1185">Reference proteome</keyword>
<evidence type="ECO:0000313" key="3">
    <source>
        <dbReference type="Proteomes" id="UP000294656"/>
    </source>
</evidence>
<gene>
    <name evidence="2" type="ORF">DFP79_3381</name>
</gene>
<dbReference type="AlphaFoldDB" id="A0A4R6M614"/>
<dbReference type="Proteomes" id="UP000294656">
    <property type="component" value="Unassembled WGS sequence"/>
</dbReference>
<comment type="caution">
    <text evidence="2">The sequence shown here is derived from an EMBL/GenBank/DDBJ whole genome shotgun (WGS) entry which is preliminary data.</text>
</comment>
<sequence>MKQFVAAALLFGASGAMSASGQFASLVTYEYVFSKPSTATGTTSGVLNTSIEYTYPRSLSLYGGATFILRDSYESSINLGARLYTSTPLFHWGKNKPIWSYIGVGAYLVDNLAYFPEAGLRIATSDNTRMDVFFKVYNSSDTAYDRHATLGVGLTF</sequence>
<feature type="signal peptide" evidence="1">
    <location>
        <begin position="1"/>
        <end position="18"/>
    </location>
</feature>
<reference evidence="2 3" key="1">
    <citation type="submission" date="2019-03" db="EMBL/GenBank/DDBJ databases">
        <title>Genomic Encyclopedia of Type Strains, Phase III (KMG-III): the genomes of soil and plant-associated and newly described type strains.</title>
        <authorList>
            <person name="Whitman W."/>
        </authorList>
    </citation>
    <scope>NUCLEOTIDE SEQUENCE [LARGE SCALE GENOMIC DNA]</scope>
    <source>
        <strain evidence="2 3">CECT 7378</strain>
    </source>
</reference>
<name>A0A4R6M614_9GAMM</name>
<organism evidence="2 3">
    <name type="scientific">Marinomonas balearica</name>
    <dbReference type="NCBI Taxonomy" id="491947"/>
    <lineage>
        <taxon>Bacteria</taxon>
        <taxon>Pseudomonadati</taxon>
        <taxon>Pseudomonadota</taxon>
        <taxon>Gammaproteobacteria</taxon>
        <taxon>Oceanospirillales</taxon>
        <taxon>Oceanospirillaceae</taxon>
        <taxon>Marinomonas</taxon>
    </lineage>
</organism>
<dbReference type="EMBL" id="SNXC01000015">
    <property type="protein sequence ID" value="TDO96010.1"/>
    <property type="molecule type" value="Genomic_DNA"/>
</dbReference>
<dbReference type="OrthoDB" id="6103802at2"/>
<accession>A0A4R6M614</accession>
<dbReference type="RefSeq" id="WP_133505065.1">
    <property type="nucleotide sequence ID" value="NZ_SNXC01000015.1"/>
</dbReference>